<dbReference type="PANTHER" id="PTHR43991:SF9">
    <property type="entry name" value="DUF2415 DOMAIN-CONTAINING PROTEIN"/>
    <property type="match status" value="1"/>
</dbReference>
<feature type="domain" description="DUF2415" evidence="3">
    <location>
        <begin position="352"/>
        <end position="393"/>
    </location>
</feature>
<dbReference type="InterPro" id="IPR036322">
    <property type="entry name" value="WD40_repeat_dom_sf"/>
</dbReference>
<dbReference type="InterPro" id="IPR015943">
    <property type="entry name" value="WD40/YVTN_repeat-like_dom_sf"/>
</dbReference>
<reference evidence="4" key="1">
    <citation type="submission" date="2021-10" db="EMBL/GenBank/DDBJ databases">
        <title>De novo Genome Assembly of Clathrus columnatus (Basidiomycota, Fungi) Using Illumina and Nanopore Sequence Data.</title>
        <authorList>
            <person name="Ogiso-Tanaka E."/>
            <person name="Itagaki H."/>
            <person name="Hosoya T."/>
            <person name="Hosaka K."/>
        </authorList>
    </citation>
    <scope>NUCLEOTIDE SEQUENCE</scope>
    <source>
        <strain evidence="4">MO-923</strain>
    </source>
</reference>
<feature type="region of interest" description="Disordered" evidence="2">
    <location>
        <begin position="618"/>
        <end position="654"/>
    </location>
</feature>
<comment type="caution">
    <text evidence="4">The sequence shown here is derived from an EMBL/GenBank/DDBJ whole genome shotgun (WGS) entry which is preliminary data.</text>
</comment>
<sequence>MTRTLHNSRPSDLAENNSPKRSLLLSNHTAAALARPTIAHSQLRYLITCPQRRGIVYYVSDKSIVERDLLHPYLPPRNVIDLEFLPTCFAASTIASNPQAILFAAGGQHSQLHLSLHSFTPVTSPHPPTYTPPKLLWKHDGTNCEESQEIVNTIMFSPTSLTDEPRRPGSSDLRMVVGGNNKAVRFYDLILQPNTKDSQRMQLCGQVMIETCVNHVSISPNGRTLLCVGDTPKIYLYHISPGSNVTFLPIAIYDLPRPPSHLLSFPPSPTTPPSSFSSIACFSSAWSPDGFKFVVGSQEGQLCVWDVRSASPIFEYWTPYRVNHKWKEWQWEGVSSGWGVSSLDENGPDSGIRSVKFTGGESDRELLVWVEQTSNMHVIDARTFDLATHSIIPFPDLSDLLPPSLDPTLMPSSTPIESPPALPEVSQNTSTETIAESISRTVTTETAAPLPAPPTGDAGSEHPRPRTFSFSSLPPLATLSSSTSASSSSNSETDSRQQRRSPSLTTTNSSSLLRSLRTIEESQRRRDRFQRQRAIQEQLQREAQQLLNESGAAEARSRTVPLRNARDDGLRQALVQSGDMPSGTMLQILQAILSSDGQTESTEIRNLLEETHTRLTDAVRSGAGRPHRSEIGTEHNDGADDNDDNNDEGPVQISGLCLDPTGGWIYVAGTTGLVEWRVREREEGKGGALGGWV</sequence>
<dbReference type="Proteomes" id="UP001050691">
    <property type="component" value="Unassembled WGS sequence"/>
</dbReference>
<keyword evidence="1" id="KW-0853">WD repeat</keyword>
<feature type="compositionally biased region" description="Low complexity" evidence="2">
    <location>
        <begin position="500"/>
        <end position="516"/>
    </location>
</feature>
<evidence type="ECO:0000313" key="5">
    <source>
        <dbReference type="Proteomes" id="UP001050691"/>
    </source>
</evidence>
<evidence type="ECO:0000256" key="2">
    <source>
        <dbReference type="SAM" id="MobiDB-lite"/>
    </source>
</evidence>
<organism evidence="4 5">
    <name type="scientific">Clathrus columnatus</name>
    <dbReference type="NCBI Taxonomy" id="1419009"/>
    <lineage>
        <taxon>Eukaryota</taxon>
        <taxon>Fungi</taxon>
        <taxon>Dikarya</taxon>
        <taxon>Basidiomycota</taxon>
        <taxon>Agaricomycotina</taxon>
        <taxon>Agaricomycetes</taxon>
        <taxon>Phallomycetidae</taxon>
        <taxon>Phallales</taxon>
        <taxon>Clathraceae</taxon>
        <taxon>Clathrus</taxon>
    </lineage>
</organism>
<evidence type="ECO:0000313" key="4">
    <source>
        <dbReference type="EMBL" id="GJJ08020.1"/>
    </source>
</evidence>
<accession>A0AAV5A7Z2</accession>
<dbReference type="InterPro" id="IPR019417">
    <property type="entry name" value="DUF2415"/>
</dbReference>
<feature type="compositionally biased region" description="Polar residues" evidence="2">
    <location>
        <begin position="425"/>
        <end position="442"/>
    </location>
</feature>
<feature type="compositionally biased region" description="Low complexity" evidence="2">
    <location>
        <begin position="403"/>
        <end position="415"/>
    </location>
</feature>
<dbReference type="EMBL" id="BPWL01000003">
    <property type="protein sequence ID" value="GJJ08020.1"/>
    <property type="molecule type" value="Genomic_DNA"/>
</dbReference>
<dbReference type="InterPro" id="IPR001680">
    <property type="entry name" value="WD40_rpt"/>
</dbReference>
<dbReference type="SMART" id="SM00320">
    <property type="entry name" value="WD40"/>
    <property type="match status" value="3"/>
</dbReference>
<proteinExistence type="predicted"/>
<dbReference type="Pfam" id="PF10313">
    <property type="entry name" value="DUF2415"/>
    <property type="match status" value="1"/>
</dbReference>
<protein>
    <recommendedName>
        <fullName evidence="3">DUF2415 domain-containing protein</fullName>
    </recommendedName>
</protein>
<feature type="region of interest" description="Disordered" evidence="2">
    <location>
        <begin position="403"/>
        <end position="532"/>
    </location>
</feature>
<keyword evidence="5" id="KW-1185">Reference proteome</keyword>
<feature type="region of interest" description="Disordered" evidence="2">
    <location>
        <begin position="1"/>
        <end position="20"/>
    </location>
</feature>
<dbReference type="Pfam" id="PF00400">
    <property type="entry name" value="WD40"/>
    <property type="match status" value="1"/>
</dbReference>
<feature type="compositionally biased region" description="Basic and acidic residues" evidence="2">
    <location>
        <begin position="627"/>
        <end position="638"/>
    </location>
</feature>
<dbReference type="PROSITE" id="PS50082">
    <property type="entry name" value="WD_REPEATS_2"/>
    <property type="match status" value="1"/>
</dbReference>
<feature type="compositionally biased region" description="Low complexity" evidence="2">
    <location>
        <begin position="468"/>
        <end position="489"/>
    </location>
</feature>
<evidence type="ECO:0000256" key="1">
    <source>
        <dbReference type="PROSITE-ProRule" id="PRU00221"/>
    </source>
</evidence>
<dbReference type="SUPFAM" id="SSF50978">
    <property type="entry name" value="WD40 repeat-like"/>
    <property type="match status" value="1"/>
</dbReference>
<name>A0AAV5A7Z2_9AGAM</name>
<dbReference type="AlphaFoldDB" id="A0AAV5A7Z2"/>
<dbReference type="Gene3D" id="2.130.10.10">
    <property type="entry name" value="YVTN repeat-like/Quinoprotein amine dehydrogenase"/>
    <property type="match status" value="1"/>
</dbReference>
<gene>
    <name evidence="4" type="ORF">Clacol_002227</name>
</gene>
<evidence type="ECO:0000259" key="3">
    <source>
        <dbReference type="Pfam" id="PF10313"/>
    </source>
</evidence>
<dbReference type="PANTHER" id="PTHR43991">
    <property type="entry name" value="WD REPEAT PROTEIN (AFU_ORTHOLOGUE AFUA_8G05640)-RELATED"/>
    <property type="match status" value="1"/>
</dbReference>
<feature type="repeat" description="WD" evidence="1">
    <location>
        <begin position="285"/>
        <end position="315"/>
    </location>
</feature>